<sequence>MTSGLCQRIGVPLVGIGGTGYRPPAEFRKMTRSTPAPPSGHPPAIRIFACSTLMAQRSRKSRDAESNPGEKSTETDSKPDSAKGSKPKPEQIKVNPKVFNGDSQIEVDGIQVDLRNRYLAAFLAWLVPGAGHYYQGRHTKGTLFVISILSIWMLGFALGGFHVVYASWYPGDKRWHYFLQAGVGSAALPALVQGNRMRLATDNRGRTRSDYEPLWNGFMAPPHRPVDESEADEVAAWYARRGSGYEMGTWYTMIAGLLNFLVVYDAFGGPLAVPISGRKKRESESSEGSTQDGDASPAFAEGV</sequence>
<feature type="domain" description="DUF6677" evidence="3">
    <location>
        <begin position="119"/>
        <end position="278"/>
    </location>
</feature>
<feature type="transmembrane region" description="Helical" evidence="2">
    <location>
        <begin position="250"/>
        <end position="273"/>
    </location>
</feature>
<keyword evidence="2" id="KW-0812">Transmembrane</keyword>
<name>A0A2G1W666_9BACT</name>
<evidence type="ECO:0000256" key="1">
    <source>
        <dbReference type="SAM" id="MobiDB-lite"/>
    </source>
</evidence>
<evidence type="ECO:0000259" key="3">
    <source>
        <dbReference type="Pfam" id="PF20382"/>
    </source>
</evidence>
<dbReference type="AlphaFoldDB" id="A0A2G1W666"/>
<dbReference type="InterPro" id="IPR046499">
    <property type="entry name" value="DUF6677"/>
</dbReference>
<reference evidence="4 5" key="1">
    <citation type="submission" date="2017-06" db="EMBL/GenBank/DDBJ databases">
        <title>Description of Rhodopirellula bahusiensis sp. nov.</title>
        <authorList>
            <person name="Kizina J."/>
            <person name="Harder J."/>
        </authorList>
    </citation>
    <scope>NUCLEOTIDE SEQUENCE [LARGE SCALE GENOMIC DNA]</scope>
    <source>
        <strain evidence="4 5">SWK21</strain>
    </source>
</reference>
<keyword evidence="2" id="KW-0472">Membrane</keyword>
<proteinExistence type="predicted"/>
<dbReference type="Pfam" id="PF20382">
    <property type="entry name" value="DUF6677"/>
    <property type="match status" value="1"/>
</dbReference>
<evidence type="ECO:0000256" key="2">
    <source>
        <dbReference type="SAM" id="Phobius"/>
    </source>
</evidence>
<feature type="transmembrane region" description="Helical" evidence="2">
    <location>
        <begin position="177"/>
        <end position="194"/>
    </location>
</feature>
<feature type="region of interest" description="Disordered" evidence="1">
    <location>
        <begin position="275"/>
        <end position="303"/>
    </location>
</feature>
<keyword evidence="5" id="KW-1185">Reference proteome</keyword>
<dbReference type="Proteomes" id="UP000225740">
    <property type="component" value="Unassembled WGS sequence"/>
</dbReference>
<accession>A0A2G1W666</accession>
<feature type="transmembrane region" description="Helical" evidence="2">
    <location>
        <begin position="141"/>
        <end position="165"/>
    </location>
</feature>
<evidence type="ECO:0000313" key="4">
    <source>
        <dbReference type="EMBL" id="PHQ34522.1"/>
    </source>
</evidence>
<protein>
    <recommendedName>
        <fullName evidence="3">DUF6677 domain-containing protein</fullName>
    </recommendedName>
</protein>
<feature type="region of interest" description="Disordered" evidence="1">
    <location>
        <begin position="58"/>
        <end position="97"/>
    </location>
</feature>
<keyword evidence="2" id="KW-1133">Transmembrane helix</keyword>
<organism evidence="4 5">
    <name type="scientific">Rhodopirellula bahusiensis</name>
    <dbReference type="NCBI Taxonomy" id="2014065"/>
    <lineage>
        <taxon>Bacteria</taxon>
        <taxon>Pseudomonadati</taxon>
        <taxon>Planctomycetota</taxon>
        <taxon>Planctomycetia</taxon>
        <taxon>Pirellulales</taxon>
        <taxon>Pirellulaceae</taxon>
        <taxon>Rhodopirellula</taxon>
    </lineage>
</organism>
<dbReference type="OrthoDB" id="281398at2"/>
<evidence type="ECO:0000313" key="5">
    <source>
        <dbReference type="Proteomes" id="UP000225740"/>
    </source>
</evidence>
<comment type="caution">
    <text evidence="4">The sequence shown here is derived from an EMBL/GenBank/DDBJ whole genome shotgun (WGS) entry which is preliminary data.</text>
</comment>
<gene>
    <name evidence="4" type="ORF">CEE69_13930</name>
</gene>
<feature type="compositionally biased region" description="Basic and acidic residues" evidence="1">
    <location>
        <begin position="71"/>
        <end position="91"/>
    </location>
</feature>
<dbReference type="EMBL" id="NIZW01000010">
    <property type="protein sequence ID" value="PHQ34522.1"/>
    <property type="molecule type" value="Genomic_DNA"/>
</dbReference>
<feature type="region of interest" description="Disordered" evidence="1">
    <location>
        <begin position="17"/>
        <end position="43"/>
    </location>
</feature>